<dbReference type="Proteomes" id="UP000629468">
    <property type="component" value="Unassembled WGS sequence"/>
</dbReference>
<protein>
    <submittedName>
        <fullName evidence="1">Uncharacterized protein</fullName>
    </submittedName>
</protein>
<accession>A0A8H7F4T0</accession>
<dbReference type="AlphaFoldDB" id="A0A8H7F4T0"/>
<reference evidence="1 2" key="1">
    <citation type="journal article" name="Sci. Rep.">
        <title>Telomere-to-telomere assembled and centromere annotated genomes of the two main subspecies of the button mushroom Agaricus bisporus reveal especially polymorphic chromosome ends.</title>
        <authorList>
            <person name="Sonnenberg A.S.M."/>
            <person name="Sedaghat-Telgerd N."/>
            <person name="Lavrijssen B."/>
            <person name="Ohm R.A."/>
            <person name="Hendrickx P.M."/>
            <person name="Scholtmeijer K."/>
            <person name="Baars J.J.P."/>
            <person name="van Peer A."/>
        </authorList>
    </citation>
    <scope>NUCLEOTIDE SEQUENCE [LARGE SCALE GENOMIC DNA]</scope>
    <source>
        <strain evidence="1 2">H119_p4</strain>
    </source>
</reference>
<gene>
    <name evidence="1" type="ORF">Agabi119p4_5178</name>
</gene>
<dbReference type="EMBL" id="JABXXO010000006">
    <property type="protein sequence ID" value="KAF7776785.1"/>
    <property type="molecule type" value="Genomic_DNA"/>
</dbReference>
<sequence length="87" mass="10064">MRLYYPIYTFRLLTWTKQLAETVHLSSSHLLGTWSIPLDPWNNSLTLDLGKNRPEPLRYNAALRYRGPTSNPQTASQILLYVPTMCP</sequence>
<organism evidence="1 2">
    <name type="scientific">Agaricus bisporus var. burnettii</name>
    <dbReference type="NCBI Taxonomy" id="192524"/>
    <lineage>
        <taxon>Eukaryota</taxon>
        <taxon>Fungi</taxon>
        <taxon>Dikarya</taxon>
        <taxon>Basidiomycota</taxon>
        <taxon>Agaricomycotina</taxon>
        <taxon>Agaricomycetes</taxon>
        <taxon>Agaricomycetidae</taxon>
        <taxon>Agaricales</taxon>
        <taxon>Agaricineae</taxon>
        <taxon>Agaricaceae</taxon>
        <taxon>Agaricus</taxon>
    </lineage>
</organism>
<comment type="caution">
    <text evidence="1">The sequence shown here is derived from an EMBL/GenBank/DDBJ whole genome shotgun (WGS) entry which is preliminary data.</text>
</comment>
<evidence type="ECO:0000313" key="1">
    <source>
        <dbReference type="EMBL" id="KAF7776785.1"/>
    </source>
</evidence>
<proteinExistence type="predicted"/>
<name>A0A8H7F4T0_AGABI</name>
<evidence type="ECO:0000313" key="2">
    <source>
        <dbReference type="Proteomes" id="UP000629468"/>
    </source>
</evidence>